<dbReference type="InterPro" id="IPR003959">
    <property type="entry name" value="ATPase_AAA_core"/>
</dbReference>
<evidence type="ECO:0000313" key="3">
    <source>
        <dbReference type="Proteomes" id="UP000075420"/>
    </source>
</evidence>
<dbReference type="Proteomes" id="UP000075420">
    <property type="component" value="Unassembled WGS sequence"/>
</dbReference>
<gene>
    <name evidence="2" type="ORF">BE08_23345</name>
</gene>
<dbReference type="CDD" id="cd19481">
    <property type="entry name" value="RecA-like_protease"/>
    <property type="match status" value="1"/>
</dbReference>
<dbReference type="SMART" id="SM00382">
    <property type="entry name" value="AAA"/>
    <property type="match status" value="1"/>
</dbReference>
<dbReference type="Gene3D" id="3.40.50.300">
    <property type="entry name" value="P-loop containing nucleotide triphosphate hydrolases"/>
    <property type="match status" value="1"/>
</dbReference>
<dbReference type="EMBL" id="JELY01000738">
    <property type="protein sequence ID" value="KYF58318.1"/>
    <property type="molecule type" value="Genomic_DNA"/>
</dbReference>
<sequence length="334" mass="36767">MATGEQLKALLKSHAVGDDDLFRSVVLQIAATEATKGNGRLAQELRDLIEKSKRVQQSAGHPRAVPIARPTGDLAGLVLASYPSMRLSDMVLAESTREQIEEVISQQRQRDLLRSHGLSPKRKLLLVGPPGCGKTMTASVIASECQLPLLFVQLHSLITKYMGETAAKLHMVFDAMCQTRGVYLFDEFDAIGATRDSGNDVGEMRRVLNSFLQFLERDGSESIIVAATNFVGMLDDALFRRFDDVIAYDLPDKSLVRKLIANRLSAFDLVGMKWADICLAARGLSHAEVARACDDAARGAIMSGQALVSNENLARALKNRNRMRPSREKRKQSE</sequence>
<dbReference type="Pfam" id="PF00004">
    <property type="entry name" value="AAA"/>
    <property type="match status" value="1"/>
</dbReference>
<dbReference type="InterPro" id="IPR003593">
    <property type="entry name" value="AAA+_ATPase"/>
</dbReference>
<name>A0A150PSB3_SORCE</name>
<dbReference type="GO" id="GO:0005524">
    <property type="term" value="F:ATP binding"/>
    <property type="evidence" value="ECO:0007669"/>
    <property type="project" value="InterPro"/>
</dbReference>
<proteinExistence type="predicted"/>
<dbReference type="PANTHER" id="PTHR23077">
    <property type="entry name" value="AAA-FAMILY ATPASE"/>
    <property type="match status" value="1"/>
</dbReference>
<dbReference type="SUPFAM" id="SSF52540">
    <property type="entry name" value="P-loop containing nucleoside triphosphate hydrolases"/>
    <property type="match status" value="1"/>
</dbReference>
<dbReference type="PANTHER" id="PTHR23077:SF198">
    <property type="entry name" value="ATP-DEPENDENT ZINC METALLOPROTEASE FTSH"/>
    <property type="match status" value="1"/>
</dbReference>
<comment type="caution">
    <text evidence="2">The sequence shown here is derived from an EMBL/GenBank/DDBJ whole genome shotgun (WGS) entry which is preliminary data.</text>
</comment>
<feature type="domain" description="AAA+ ATPase" evidence="1">
    <location>
        <begin position="120"/>
        <end position="252"/>
    </location>
</feature>
<accession>A0A150PSB3</accession>
<evidence type="ECO:0000313" key="2">
    <source>
        <dbReference type="EMBL" id="KYF58318.1"/>
    </source>
</evidence>
<evidence type="ECO:0000259" key="1">
    <source>
        <dbReference type="SMART" id="SM00382"/>
    </source>
</evidence>
<dbReference type="InterPro" id="IPR027417">
    <property type="entry name" value="P-loop_NTPase"/>
</dbReference>
<dbReference type="InterPro" id="IPR050168">
    <property type="entry name" value="AAA_ATPase_domain"/>
</dbReference>
<protein>
    <submittedName>
        <fullName evidence="2">ATPase</fullName>
    </submittedName>
</protein>
<reference evidence="2 3" key="1">
    <citation type="submission" date="2014-02" db="EMBL/GenBank/DDBJ databases">
        <title>The small core and large imbalanced accessory genome model reveals a collaborative survival strategy of Sorangium cellulosum strains in nature.</title>
        <authorList>
            <person name="Han K."/>
            <person name="Peng R."/>
            <person name="Blom J."/>
            <person name="Li Y.-Z."/>
        </authorList>
    </citation>
    <scope>NUCLEOTIDE SEQUENCE [LARGE SCALE GENOMIC DNA]</scope>
    <source>
        <strain evidence="2 3">So0157-25</strain>
    </source>
</reference>
<dbReference type="AlphaFoldDB" id="A0A150PSB3"/>
<dbReference type="GO" id="GO:0016887">
    <property type="term" value="F:ATP hydrolysis activity"/>
    <property type="evidence" value="ECO:0007669"/>
    <property type="project" value="InterPro"/>
</dbReference>
<organism evidence="2 3">
    <name type="scientific">Sorangium cellulosum</name>
    <name type="common">Polyangium cellulosum</name>
    <dbReference type="NCBI Taxonomy" id="56"/>
    <lineage>
        <taxon>Bacteria</taxon>
        <taxon>Pseudomonadati</taxon>
        <taxon>Myxococcota</taxon>
        <taxon>Polyangia</taxon>
        <taxon>Polyangiales</taxon>
        <taxon>Polyangiaceae</taxon>
        <taxon>Sorangium</taxon>
    </lineage>
</organism>